<accession>A3I389</accession>
<dbReference type="PROSITE" id="PS51257">
    <property type="entry name" value="PROKAR_LIPOPROTEIN"/>
    <property type="match status" value="1"/>
</dbReference>
<evidence type="ECO:0000313" key="1">
    <source>
        <dbReference type="EMBL" id="EAZ79115.1"/>
    </source>
</evidence>
<dbReference type="OrthoDB" id="838897at2"/>
<evidence type="ECO:0008006" key="3">
    <source>
        <dbReference type="Google" id="ProtNLM"/>
    </source>
</evidence>
<dbReference type="Proteomes" id="UP000003919">
    <property type="component" value="Unassembled WGS sequence"/>
</dbReference>
<proteinExistence type="predicted"/>
<name>A3I389_9BACT</name>
<dbReference type="HOGENOM" id="CLU_1036807_0_0_10"/>
<reference evidence="1 2" key="1">
    <citation type="journal article" date="2011" name="J. Bacteriol.">
        <title>Complete genome sequence of Algoriphagus sp. PR1, bacterial prey of a colony-forming choanoflagellate.</title>
        <authorList>
            <person name="Alegado R.A."/>
            <person name="Ferriera S."/>
            <person name="Nusbaum C."/>
            <person name="Young S.K."/>
            <person name="Zeng Q."/>
            <person name="Imamovic A."/>
            <person name="Fairclough S.R."/>
            <person name="King N."/>
        </authorList>
    </citation>
    <scope>NUCLEOTIDE SEQUENCE [LARGE SCALE GENOMIC DNA]</scope>
    <source>
        <strain evidence="1 2">PR1</strain>
    </source>
</reference>
<gene>
    <name evidence="1" type="ORF">ALPR1_17338</name>
</gene>
<sequence>MKKFNFLYILLAIGLFSCQEAEDKHISTDLPTEATQLFELSTAYSESLYFGLLSFEEYLAMDSTSILPGCPAFEVSEETKTVTLDFDAATECEQSGTYERSGKLIVKFSLAETPSSHWILEYDDYTFQKTKLRGIRNFRKSDTGEITESFDPITQVTENELTSIYSGFMTHQKAETVSNSLGIISGGTISGRNAAGRDFSITIPDERLMLTSCFQSNQLIPVNGSETWIIQRGNDRQVIHKLTYELIDSCQVAANVILSDGRKLLLNP</sequence>
<protein>
    <recommendedName>
        <fullName evidence="3">Lipoprotein</fullName>
    </recommendedName>
</protein>
<comment type="caution">
    <text evidence="1">The sequence shown here is derived from an EMBL/GenBank/DDBJ whole genome shotgun (WGS) entry which is preliminary data.</text>
</comment>
<keyword evidence="2" id="KW-1185">Reference proteome</keyword>
<dbReference type="AlphaFoldDB" id="A3I389"/>
<evidence type="ECO:0000313" key="2">
    <source>
        <dbReference type="Proteomes" id="UP000003919"/>
    </source>
</evidence>
<organism evidence="1 2">
    <name type="scientific">Algoriphagus machipongonensis</name>
    <dbReference type="NCBI Taxonomy" id="388413"/>
    <lineage>
        <taxon>Bacteria</taxon>
        <taxon>Pseudomonadati</taxon>
        <taxon>Bacteroidota</taxon>
        <taxon>Cytophagia</taxon>
        <taxon>Cytophagales</taxon>
        <taxon>Cyclobacteriaceae</taxon>
        <taxon>Algoriphagus</taxon>
    </lineage>
</organism>
<dbReference type="RefSeq" id="WP_008202396.1">
    <property type="nucleotide sequence ID" value="NZ_CM001023.1"/>
</dbReference>
<dbReference type="EMBL" id="AAXU02000001">
    <property type="protein sequence ID" value="EAZ79115.1"/>
    <property type="molecule type" value="Genomic_DNA"/>
</dbReference>